<name>A0A0C3QXF2_9AGAM</name>
<reference evidence="2 3" key="1">
    <citation type="submission" date="2014-04" db="EMBL/GenBank/DDBJ databases">
        <authorList>
            <consortium name="DOE Joint Genome Institute"/>
            <person name="Kuo A."/>
            <person name="Girlanda M."/>
            <person name="Perotto S."/>
            <person name="Kohler A."/>
            <person name="Nagy L.G."/>
            <person name="Floudas D."/>
            <person name="Copeland A."/>
            <person name="Barry K.W."/>
            <person name="Cichocki N."/>
            <person name="Veneault-Fourrey C."/>
            <person name="LaButti K."/>
            <person name="Lindquist E.A."/>
            <person name="Lipzen A."/>
            <person name="Lundell T."/>
            <person name="Morin E."/>
            <person name="Murat C."/>
            <person name="Sun H."/>
            <person name="Tunlid A."/>
            <person name="Henrissat B."/>
            <person name="Grigoriev I.V."/>
            <person name="Hibbett D.S."/>
            <person name="Martin F."/>
            <person name="Nordberg H.P."/>
            <person name="Cantor M.N."/>
            <person name="Hua S.X."/>
        </authorList>
    </citation>
    <scope>NUCLEOTIDE SEQUENCE [LARGE SCALE GENOMIC DNA]</scope>
    <source>
        <strain evidence="2 3">MUT 4182</strain>
    </source>
</reference>
<dbReference type="Gene3D" id="3.80.10.10">
    <property type="entry name" value="Ribonuclease Inhibitor"/>
    <property type="match status" value="2"/>
</dbReference>
<protein>
    <recommendedName>
        <fullName evidence="1">F-box domain-containing protein</fullName>
    </recommendedName>
</protein>
<dbReference type="HOGENOM" id="CLU_553424_0_0_1"/>
<dbReference type="InterPro" id="IPR001810">
    <property type="entry name" value="F-box_dom"/>
</dbReference>
<accession>A0A0C3QXF2</accession>
<evidence type="ECO:0000313" key="2">
    <source>
        <dbReference type="EMBL" id="KIO33734.1"/>
    </source>
</evidence>
<evidence type="ECO:0000259" key="1">
    <source>
        <dbReference type="PROSITE" id="PS50181"/>
    </source>
</evidence>
<proteinExistence type="predicted"/>
<dbReference type="OrthoDB" id="3242076at2759"/>
<organism evidence="2 3">
    <name type="scientific">Tulasnella calospora MUT 4182</name>
    <dbReference type="NCBI Taxonomy" id="1051891"/>
    <lineage>
        <taxon>Eukaryota</taxon>
        <taxon>Fungi</taxon>
        <taxon>Dikarya</taxon>
        <taxon>Basidiomycota</taxon>
        <taxon>Agaricomycotina</taxon>
        <taxon>Agaricomycetes</taxon>
        <taxon>Cantharellales</taxon>
        <taxon>Tulasnellaceae</taxon>
        <taxon>Tulasnella</taxon>
    </lineage>
</organism>
<feature type="domain" description="F-box" evidence="1">
    <location>
        <begin position="1"/>
        <end position="44"/>
    </location>
</feature>
<dbReference type="SUPFAM" id="SSF81383">
    <property type="entry name" value="F-box domain"/>
    <property type="match status" value="1"/>
</dbReference>
<sequence>MDSLPPELRIAVFEHLRKGDLISSALVCRAWRDVAWDEVMWRTFMIRLSGILKALSGKRGLRVTENTNFIPLPSNLHRFLGVAAKTTSIHLDITLADSLVKKLLEIADLTPGKLLFPSLSRLDCGSTPQHDLAHNLFVGSPIRNISIGRGGSKRYAVASRQLLSNLLATQPQVQVIVANELDLPEGLGIPQFWRLPELCSLTYCGHITYEEWTDLIQGCPQLNAVVLKGDARGTIPPNPNTLSAPSLRQLNLAEFTSFDLTIAIMESIDAPHLIALNFEATPRHRAEELEHSSANRARSAFRLVAERSQRLDYLTVSTSIKLGVKFQAAFCSLRTLNVVDWPPGYQLDDSDVELLSCSLPNLRRFHLEYAFPYLVSKEEIKTTPRALNSFARHCTNLTHLGLPLSATKPRDFVGRILTELVAFRENFKHLVLPILDLRADLTEQFVSFLIVQCPRLTDIEITLRIVDRQVSLLDLYNIQQKIERTYFQGQVPL</sequence>
<keyword evidence="3" id="KW-1185">Reference proteome</keyword>
<dbReference type="Proteomes" id="UP000054248">
    <property type="component" value="Unassembled WGS sequence"/>
</dbReference>
<dbReference type="EMBL" id="KN822946">
    <property type="protein sequence ID" value="KIO33734.1"/>
    <property type="molecule type" value="Genomic_DNA"/>
</dbReference>
<dbReference type="PANTHER" id="PTHR38926:SF5">
    <property type="entry name" value="F-BOX AND LEUCINE-RICH REPEAT PROTEIN 6"/>
    <property type="match status" value="1"/>
</dbReference>
<dbReference type="InterPro" id="IPR032675">
    <property type="entry name" value="LRR_dom_sf"/>
</dbReference>
<dbReference type="PANTHER" id="PTHR38926">
    <property type="entry name" value="F-BOX DOMAIN CONTAINING PROTEIN, EXPRESSED"/>
    <property type="match status" value="1"/>
</dbReference>
<evidence type="ECO:0000313" key="3">
    <source>
        <dbReference type="Proteomes" id="UP000054248"/>
    </source>
</evidence>
<dbReference type="Pfam" id="PF12937">
    <property type="entry name" value="F-box-like"/>
    <property type="match status" value="1"/>
</dbReference>
<dbReference type="SUPFAM" id="SSF52047">
    <property type="entry name" value="RNI-like"/>
    <property type="match status" value="1"/>
</dbReference>
<dbReference type="PROSITE" id="PS50181">
    <property type="entry name" value="FBOX"/>
    <property type="match status" value="1"/>
</dbReference>
<dbReference type="AlphaFoldDB" id="A0A0C3QXF2"/>
<dbReference type="InterPro" id="IPR036047">
    <property type="entry name" value="F-box-like_dom_sf"/>
</dbReference>
<gene>
    <name evidence="2" type="ORF">M407DRAFT_229575</name>
</gene>
<reference evidence="3" key="2">
    <citation type="submission" date="2015-01" db="EMBL/GenBank/DDBJ databases">
        <title>Evolutionary Origins and Diversification of the Mycorrhizal Mutualists.</title>
        <authorList>
            <consortium name="DOE Joint Genome Institute"/>
            <consortium name="Mycorrhizal Genomics Consortium"/>
            <person name="Kohler A."/>
            <person name="Kuo A."/>
            <person name="Nagy L.G."/>
            <person name="Floudas D."/>
            <person name="Copeland A."/>
            <person name="Barry K.W."/>
            <person name="Cichocki N."/>
            <person name="Veneault-Fourrey C."/>
            <person name="LaButti K."/>
            <person name="Lindquist E.A."/>
            <person name="Lipzen A."/>
            <person name="Lundell T."/>
            <person name="Morin E."/>
            <person name="Murat C."/>
            <person name="Riley R."/>
            <person name="Ohm R."/>
            <person name="Sun H."/>
            <person name="Tunlid A."/>
            <person name="Henrissat B."/>
            <person name="Grigoriev I.V."/>
            <person name="Hibbett D.S."/>
            <person name="Martin F."/>
        </authorList>
    </citation>
    <scope>NUCLEOTIDE SEQUENCE [LARGE SCALE GENOMIC DNA]</scope>
    <source>
        <strain evidence="3">MUT 4182</strain>
    </source>
</reference>